<accession>A0A1D1UDP4</accession>
<sequence>MATGNEAWETCYGDASMVGPLRVLTSRHNIGAFGALSSHIPSMSDAKQQISIKAPDMKKAFIKCRA</sequence>
<keyword evidence="2" id="KW-1185">Reference proteome</keyword>
<evidence type="ECO:0000313" key="1">
    <source>
        <dbReference type="EMBL" id="GAU87766.1"/>
    </source>
</evidence>
<reference evidence="1 2" key="1">
    <citation type="journal article" date="2016" name="Nat. Commun.">
        <title>Extremotolerant tardigrade genome and improved radiotolerance of human cultured cells by tardigrade-unique protein.</title>
        <authorList>
            <person name="Hashimoto T."/>
            <person name="Horikawa D.D."/>
            <person name="Saito Y."/>
            <person name="Kuwahara H."/>
            <person name="Kozuka-Hata H."/>
            <person name="Shin-I T."/>
            <person name="Minakuchi Y."/>
            <person name="Ohishi K."/>
            <person name="Motoyama A."/>
            <person name="Aizu T."/>
            <person name="Enomoto A."/>
            <person name="Kondo K."/>
            <person name="Tanaka S."/>
            <person name="Hara Y."/>
            <person name="Koshikawa S."/>
            <person name="Sagara H."/>
            <person name="Miura T."/>
            <person name="Yokobori S."/>
            <person name="Miyagawa K."/>
            <person name="Suzuki Y."/>
            <person name="Kubo T."/>
            <person name="Oyama M."/>
            <person name="Kohara Y."/>
            <person name="Fujiyama A."/>
            <person name="Arakawa K."/>
            <person name="Katayama T."/>
            <person name="Toyoda A."/>
            <person name="Kunieda T."/>
        </authorList>
    </citation>
    <scope>NUCLEOTIDE SEQUENCE [LARGE SCALE GENOMIC DNA]</scope>
    <source>
        <strain evidence="1 2">YOKOZUNA-1</strain>
    </source>
</reference>
<dbReference type="Proteomes" id="UP000186922">
    <property type="component" value="Unassembled WGS sequence"/>
</dbReference>
<comment type="caution">
    <text evidence="1">The sequence shown here is derived from an EMBL/GenBank/DDBJ whole genome shotgun (WGS) entry which is preliminary data.</text>
</comment>
<protein>
    <submittedName>
        <fullName evidence="1">Uncharacterized protein</fullName>
    </submittedName>
</protein>
<dbReference type="EMBL" id="BDGG01000001">
    <property type="protein sequence ID" value="GAU87766.1"/>
    <property type="molecule type" value="Genomic_DNA"/>
</dbReference>
<name>A0A1D1UDP4_RAMVA</name>
<organism evidence="1 2">
    <name type="scientific">Ramazzottius varieornatus</name>
    <name type="common">Water bear</name>
    <name type="synonym">Tardigrade</name>
    <dbReference type="NCBI Taxonomy" id="947166"/>
    <lineage>
        <taxon>Eukaryota</taxon>
        <taxon>Metazoa</taxon>
        <taxon>Ecdysozoa</taxon>
        <taxon>Tardigrada</taxon>
        <taxon>Eutardigrada</taxon>
        <taxon>Parachela</taxon>
        <taxon>Hypsibioidea</taxon>
        <taxon>Ramazzottiidae</taxon>
        <taxon>Ramazzottius</taxon>
    </lineage>
</organism>
<gene>
    <name evidence="1" type="primary">RvY_00567-1</name>
    <name evidence="1" type="synonym">RvY_00567.1</name>
    <name evidence="1" type="ORF">RvY_00567</name>
</gene>
<proteinExistence type="predicted"/>
<evidence type="ECO:0000313" key="2">
    <source>
        <dbReference type="Proteomes" id="UP000186922"/>
    </source>
</evidence>
<dbReference type="AlphaFoldDB" id="A0A1D1UDP4"/>